<dbReference type="PROSITE" id="PS50222">
    <property type="entry name" value="EF_HAND_2"/>
    <property type="match status" value="1"/>
</dbReference>
<feature type="domain" description="EF-hand" evidence="1">
    <location>
        <begin position="78"/>
        <end position="113"/>
    </location>
</feature>
<dbReference type="InterPro" id="IPR002048">
    <property type="entry name" value="EF_hand_dom"/>
</dbReference>
<dbReference type="InterPro" id="IPR011992">
    <property type="entry name" value="EF-hand-dom_pair"/>
</dbReference>
<dbReference type="GO" id="GO:0005509">
    <property type="term" value="F:calcium ion binding"/>
    <property type="evidence" value="ECO:0007669"/>
    <property type="project" value="InterPro"/>
</dbReference>
<dbReference type="Proteomes" id="UP000000491">
    <property type="component" value="Chromosome"/>
</dbReference>
<dbReference type="STRING" id="579138.Zymop_0550"/>
<dbReference type="KEGG" id="zmp:Zymop_0550"/>
<protein>
    <recommendedName>
        <fullName evidence="1">EF-hand domain-containing protein</fullName>
    </recommendedName>
</protein>
<dbReference type="EMBL" id="CP002865">
    <property type="protein sequence ID" value="AEI37452.1"/>
    <property type="molecule type" value="Genomic_DNA"/>
</dbReference>
<evidence type="ECO:0000313" key="3">
    <source>
        <dbReference type="Proteomes" id="UP000000491"/>
    </source>
</evidence>
<sequence>MKNKLPFIISGVAILIAVGVFFVSRSGRASDLISESMKSASPVRIYAQKAKESYLADKSKRHFEHYDLDHDQKVSRDEYLAGRRRSFKRLDKNQDGVLNFDEYAASAMNRFDQADHNHDGFLNMEDFAVIDNHKGQDEKGVEP</sequence>
<evidence type="ECO:0000259" key="1">
    <source>
        <dbReference type="PROSITE" id="PS50222"/>
    </source>
</evidence>
<dbReference type="Pfam" id="PF13202">
    <property type="entry name" value="EF-hand_5"/>
    <property type="match status" value="2"/>
</dbReference>
<dbReference type="AlphaFoldDB" id="F8EVX5"/>
<accession>F8EVX5</accession>
<name>F8EVX5_ZYMMT</name>
<dbReference type="SUPFAM" id="SSF47473">
    <property type="entry name" value="EF-hand"/>
    <property type="match status" value="1"/>
</dbReference>
<organism evidence="2 3">
    <name type="scientific">Zymomonas mobilis subsp. pomaceae (strain ATCC 29192 / DSM 22645 / JCM 10191 / CCUG 17912 / NBRC 13757 / NCIMB 11200 / NRRL B-4491 / Barker I)</name>
    <dbReference type="NCBI Taxonomy" id="579138"/>
    <lineage>
        <taxon>Bacteria</taxon>
        <taxon>Pseudomonadati</taxon>
        <taxon>Pseudomonadota</taxon>
        <taxon>Alphaproteobacteria</taxon>
        <taxon>Sphingomonadales</taxon>
        <taxon>Zymomonadaceae</taxon>
        <taxon>Zymomonas</taxon>
    </lineage>
</organism>
<dbReference type="RefSeq" id="WP_013933851.1">
    <property type="nucleotide sequence ID" value="NC_015709.1"/>
</dbReference>
<dbReference type="PROSITE" id="PS00018">
    <property type="entry name" value="EF_HAND_1"/>
    <property type="match status" value="2"/>
</dbReference>
<gene>
    <name evidence="2" type="ordered locus">Zymop_0550</name>
</gene>
<dbReference type="Gene3D" id="1.10.238.10">
    <property type="entry name" value="EF-hand"/>
    <property type="match status" value="1"/>
</dbReference>
<dbReference type="HOGENOM" id="CLU_1834418_0_0_5"/>
<proteinExistence type="predicted"/>
<dbReference type="PATRIC" id="fig|579138.3.peg.581"/>
<reference evidence="2 3" key="1">
    <citation type="journal article" date="2011" name="J. Bacteriol.">
        <title>Genome sequence of the ethanol-producing Zymomonas mobilis subsp. pomaceae lectotype strain ATCC 29192.</title>
        <authorList>
            <person name="Kouvelis V.N."/>
            <person name="Davenport K.W."/>
            <person name="Brettin T.S."/>
            <person name="Bruce D."/>
            <person name="Detter C."/>
            <person name="Han C.S."/>
            <person name="Nolan M."/>
            <person name="Tapia R."/>
            <person name="Damoulaki A."/>
            <person name="Kyrpides N.C."/>
            <person name="Typas M.A."/>
            <person name="Pappas K.M."/>
        </authorList>
    </citation>
    <scope>NUCLEOTIDE SEQUENCE [LARGE SCALE GENOMIC DNA]</scope>
    <source>
        <strain evidence="3">ATCC 29192 / DSM 22645 / JCM 10191 / CCUG 17912 / NBRC 13757 / NCIMB 11200 / NRRL B-4491 / Barker I</strain>
    </source>
</reference>
<dbReference type="eggNOG" id="ENOG502ZMHP">
    <property type="taxonomic scope" value="Bacteria"/>
</dbReference>
<dbReference type="InterPro" id="IPR018247">
    <property type="entry name" value="EF_Hand_1_Ca_BS"/>
</dbReference>
<evidence type="ECO:0000313" key="2">
    <source>
        <dbReference type="EMBL" id="AEI37452.1"/>
    </source>
</evidence>